<accession>A0A939PDY7</accession>
<dbReference type="Gene3D" id="1.10.630.10">
    <property type="entry name" value="Cytochrome P450"/>
    <property type="match status" value="1"/>
</dbReference>
<dbReference type="PRINTS" id="PR00385">
    <property type="entry name" value="P450"/>
</dbReference>
<dbReference type="GO" id="GO:0005506">
    <property type="term" value="F:iron ion binding"/>
    <property type="evidence" value="ECO:0007669"/>
    <property type="project" value="InterPro"/>
</dbReference>
<keyword evidence="2 7" id="KW-0349">Heme</keyword>
<sequence>MADFERSRLELDPRFGSVRRAAPVTRVRLVGGGEGWLVTGWEEARRVLADPVFSRALAVGRSAGARRETFIADMDPPEHTRVRRHAVTAFTHRRVRAMRPRIVEVVDRLVGVMVAGGAPADLVEGLCLPLPVVIICELLGVPEGDRRRFKEWSDAFLSVSAYSAEQVRDAHQSLDAYLAELIARRRAEPADDLLSALVRVTGQEGGLTEDELINLGVGLLIAGYETTASQLTNLSFTLLTHRELWERLVSEPGLLPVAIEELLRYVPLGSDTGMPRVAARDVELGGARIRAGETVVVARPAANRDEAVFGDAESIVIDRGDNPHLAFGHGIHHCLGAHLARLELQVAIGALLARFPALRLAVPESALQWKVGLSVRGLHGLPVTWTSDGS</sequence>
<dbReference type="PROSITE" id="PS00086">
    <property type="entry name" value="CYTOCHROME_P450"/>
    <property type="match status" value="1"/>
</dbReference>
<evidence type="ECO:0000256" key="3">
    <source>
        <dbReference type="ARBA" id="ARBA00022723"/>
    </source>
</evidence>
<dbReference type="InterPro" id="IPR017972">
    <property type="entry name" value="Cyt_P450_CS"/>
</dbReference>
<dbReference type="Pfam" id="PF00067">
    <property type="entry name" value="p450"/>
    <property type="match status" value="1"/>
</dbReference>
<dbReference type="InterPro" id="IPR036396">
    <property type="entry name" value="Cyt_P450_sf"/>
</dbReference>
<dbReference type="PRINTS" id="PR00359">
    <property type="entry name" value="BP450"/>
</dbReference>
<reference evidence="8" key="1">
    <citation type="submission" date="2021-03" db="EMBL/GenBank/DDBJ databases">
        <authorList>
            <person name="Kanchanasin P."/>
            <person name="Saeng-In P."/>
            <person name="Phongsopitanun W."/>
            <person name="Yuki M."/>
            <person name="Kudo T."/>
            <person name="Ohkuma M."/>
            <person name="Tanasupawat S."/>
        </authorList>
    </citation>
    <scope>NUCLEOTIDE SEQUENCE</scope>
    <source>
        <strain evidence="8">GKU 128</strain>
    </source>
</reference>
<dbReference type="CDD" id="cd11031">
    <property type="entry name" value="Cyp158A-like"/>
    <property type="match status" value="1"/>
</dbReference>
<dbReference type="PANTHER" id="PTHR46696:SF1">
    <property type="entry name" value="CYTOCHROME P450 YJIB-RELATED"/>
    <property type="match status" value="1"/>
</dbReference>
<dbReference type="GO" id="GO:0016705">
    <property type="term" value="F:oxidoreductase activity, acting on paired donors, with incorporation or reduction of molecular oxygen"/>
    <property type="evidence" value="ECO:0007669"/>
    <property type="project" value="InterPro"/>
</dbReference>
<keyword evidence="3 7" id="KW-0479">Metal-binding</keyword>
<dbReference type="InterPro" id="IPR002397">
    <property type="entry name" value="Cyt_P450_B"/>
</dbReference>
<dbReference type="RefSeq" id="WP_208258723.1">
    <property type="nucleotide sequence ID" value="NZ_JAGEOJ010000011.1"/>
</dbReference>
<evidence type="ECO:0000313" key="8">
    <source>
        <dbReference type="EMBL" id="MBO2450845.1"/>
    </source>
</evidence>
<comment type="caution">
    <text evidence="8">The sequence shown here is derived from an EMBL/GenBank/DDBJ whole genome shotgun (WGS) entry which is preliminary data.</text>
</comment>
<dbReference type="PANTHER" id="PTHR46696">
    <property type="entry name" value="P450, PUTATIVE (EUROFUNG)-RELATED"/>
    <property type="match status" value="1"/>
</dbReference>
<dbReference type="InterPro" id="IPR001128">
    <property type="entry name" value="Cyt_P450"/>
</dbReference>
<evidence type="ECO:0000313" key="9">
    <source>
        <dbReference type="Proteomes" id="UP000669179"/>
    </source>
</evidence>
<evidence type="ECO:0000256" key="1">
    <source>
        <dbReference type="ARBA" id="ARBA00010617"/>
    </source>
</evidence>
<keyword evidence="6 7" id="KW-0503">Monooxygenase</keyword>
<keyword evidence="5 7" id="KW-0408">Iron</keyword>
<evidence type="ECO:0000256" key="5">
    <source>
        <dbReference type="ARBA" id="ARBA00023004"/>
    </source>
</evidence>
<keyword evidence="4 7" id="KW-0560">Oxidoreductase</keyword>
<evidence type="ECO:0000256" key="7">
    <source>
        <dbReference type="RuleBase" id="RU000461"/>
    </source>
</evidence>
<dbReference type="SUPFAM" id="SSF48264">
    <property type="entry name" value="Cytochrome P450"/>
    <property type="match status" value="1"/>
</dbReference>
<protein>
    <submittedName>
        <fullName evidence="8">Cytochrome P450</fullName>
    </submittedName>
</protein>
<organism evidence="8 9">
    <name type="scientific">Actinomadura barringtoniae</name>
    <dbReference type="NCBI Taxonomy" id="1427535"/>
    <lineage>
        <taxon>Bacteria</taxon>
        <taxon>Bacillati</taxon>
        <taxon>Actinomycetota</taxon>
        <taxon>Actinomycetes</taxon>
        <taxon>Streptosporangiales</taxon>
        <taxon>Thermomonosporaceae</taxon>
        <taxon>Actinomadura</taxon>
    </lineage>
</organism>
<dbReference type="GO" id="GO:0020037">
    <property type="term" value="F:heme binding"/>
    <property type="evidence" value="ECO:0007669"/>
    <property type="project" value="InterPro"/>
</dbReference>
<keyword evidence="9" id="KW-1185">Reference proteome</keyword>
<name>A0A939PDY7_9ACTN</name>
<evidence type="ECO:0000256" key="2">
    <source>
        <dbReference type="ARBA" id="ARBA00022617"/>
    </source>
</evidence>
<dbReference type="AlphaFoldDB" id="A0A939PDY7"/>
<dbReference type="GO" id="GO:0004497">
    <property type="term" value="F:monooxygenase activity"/>
    <property type="evidence" value="ECO:0007669"/>
    <property type="project" value="UniProtKB-KW"/>
</dbReference>
<gene>
    <name evidence="8" type="ORF">J4573_27355</name>
</gene>
<evidence type="ECO:0000256" key="6">
    <source>
        <dbReference type="ARBA" id="ARBA00023033"/>
    </source>
</evidence>
<evidence type="ECO:0000256" key="4">
    <source>
        <dbReference type="ARBA" id="ARBA00023002"/>
    </source>
</evidence>
<dbReference type="FunFam" id="1.10.630.10:FF:000018">
    <property type="entry name" value="Cytochrome P450 monooxygenase"/>
    <property type="match status" value="1"/>
</dbReference>
<proteinExistence type="inferred from homology"/>
<dbReference type="Proteomes" id="UP000669179">
    <property type="component" value="Unassembled WGS sequence"/>
</dbReference>
<dbReference type="EMBL" id="JAGEOJ010000011">
    <property type="protein sequence ID" value="MBO2450845.1"/>
    <property type="molecule type" value="Genomic_DNA"/>
</dbReference>
<comment type="similarity">
    <text evidence="1 7">Belongs to the cytochrome P450 family.</text>
</comment>